<evidence type="ECO:0000256" key="2">
    <source>
        <dbReference type="ARBA" id="ARBA00022490"/>
    </source>
</evidence>
<dbReference type="SMART" id="SM00102">
    <property type="entry name" value="ADF"/>
    <property type="match status" value="1"/>
</dbReference>
<protein>
    <submittedName>
        <fullName evidence="7">Putative adf-like domain-containing protein</fullName>
    </submittedName>
</protein>
<keyword evidence="2" id="KW-0963">Cytoplasm</keyword>
<dbReference type="GO" id="GO:0030864">
    <property type="term" value="C:cortical actin cytoskeleton"/>
    <property type="evidence" value="ECO:0007669"/>
    <property type="project" value="TreeGrafter"/>
</dbReference>
<dbReference type="AlphaFoldDB" id="A0A0G2H7I3"/>
<sequence length="145" mass="16429">MSGINSPELLAAYEAVRSDKDETKWLLISSGTTSKQMGLQESSSESFEKMVEQLADDQIQYAYARVEYANDSESTRVKFALIIWNGPNVHSAKRFKMLSEVQEVKKVLHHYSKEFNADDKRDLVFDDIVKELRRSGGADYNGGRG</sequence>
<dbReference type="CDD" id="cd11282">
    <property type="entry name" value="ADF_coactosin_like"/>
    <property type="match status" value="1"/>
</dbReference>
<dbReference type="FunFam" id="3.40.20.10:FF:000018">
    <property type="entry name" value="Coactosin-like 1"/>
    <property type="match status" value="1"/>
</dbReference>
<dbReference type="Pfam" id="PF00241">
    <property type="entry name" value="Cofilin_ADF"/>
    <property type="match status" value="1"/>
</dbReference>
<evidence type="ECO:0000313" key="8">
    <source>
        <dbReference type="Proteomes" id="UP000034680"/>
    </source>
</evidence>
<feature type="domain" description="ADF-H" evidence="6">
    <location>
        <begin position="1"/>
        <end position="133"/>
    </location>
</feature>
<dbReference type="EMBL" id="LCUC01000408">
    <property type="protein sequence ID" value="KKY31178.1"/>
    <property type="molecule type" value="Genomic_DNA"/>
</dbReference>
<dbReference type="GO" id="GO:0030427">
    <property type="term" value="C:site of polarized growth"/>
    <property type="evidence" value="ECO:0007669"/>
    <property type="project" value="TreeGrafter"/>
</dbReference>
<evidence type="ECO:0000313" key="7">
    <source>
        <dbReference type="EMBL" id="KKY31178.1"/>
    </source>
</evidence>
<reference evidence="7 8" key="2">
    <citation type="submission" date="2015-05" db="EMBL/GenBank/DDBJ databases">
        <authorList>
            <person name="Morales-Cruz A."/>
            <person name="Amrine K.C."/>
            <person name="Cantu D."/>
        </authorList>
    </citation>
    <scope>NUCLEOTIDE SEQUENCE [LARGE SCALE GENOMIC DNA]</scope>
    <source>
        <strain evidence="7">DA912</strain>
    </source>
</reference>
<evidence type="ECO:0000256" key="3">
    <source>
        <dbReference type="ARBA" id="ARBA00023203"/>
    </source>
</evidence>
<keyword evidence="4" id="KW-0206">Cytoskeleton</keyword>
<dbReference type="GO" id="GO:0051015">
    <property type="term" value="F:actin filament binding"/>
    <property type="evidence" value="ECO:0007669"/>
    <property type="project" value="TreeGrafter"/>
</dbReference>
<dbReference type="PROSITE" id="PS51263">
    <property type="entry name" value="ADF_H"/>
    <property type="match status" value="1"/>
</dbReference>
<accession>A0A0G2H7I3</accession>
<dbReference type="SUPFAM" id="SSF55753">
    <property type="entry name" value="Actin depolymerizing proteins"/>
    <property type="match status" value="1"/>
</dbReference>
<dbReference type="Proteomes" id="UP000034680">
    <property type="component" value="Unassembled WGS sequence"/>
</dbReference>
<name>A0A0G2H7I3_9PEZI</name>
<keyword evidence="8" id="KW-1185">Reference proteome</keyword>
<proteinExistence type="inferred from homology"/>
<organism evidence="7 8">
    <name type="scientific">Diaporthe ampelina</name>
    <dbReference type="NCBI Taxonomy" id="1214573"/>
    <lineage>
        <taxon>Eukaryota</taxon>
        <taxon>Fungi</taxon>
        <taxon>Dikarya</taxon>
        <taxon>Ascomycota</taxon>
        <taxon>Pezizomycotina</taxon>
        <taxon>Sordariomycetes</taxon>
        <taxon>Sordariomycetidae</taxon>
        <taxon>Diaporthales</taxon>
        <taxon>Diaporthaceae</taxon>
        <taxon>Diaporthe</taxon>
    </lineage>
</organism>
<dbReference type="Gene3D" id="3.40.20.10">
    <property type="entry name" value="Severin"/>
    <property type="match status" value="1"/>
</dbReference>
<comment type="similarity">
    <text evidence="5">Belongs to the actin-binding proteins ADF family. Coactosin subfamily.</text>
</comment>
<reference evidence="7 8" key="1">
    <citation type="submission" date="2015-05" db="EMBL/GenBank/DDBJ databases">
        <title>Distinctive expansion of gene families associated with plant cell wall degradation and secondary metabolism in the genomes of grapevine trunk pathogens.</title>
        <authorList>
            <person name="Lawrence D.P."/>
            <person name="Travadon R."/>
            <person name="Rolshausen P.E."/>
            <person name="Baumgartner K."/>
        </authorList>
    </citation>
    <scope>NUCLEOTIDE SEQUENCE [LARGE SCALE GENOMIC DNA]</scope>
    <source>
        <strain evidence="7">DA912</strain>
    </source>
</reference>
<keyword evidence="3" id="KW-0009">Actin-binding</keyword>
<gene>
    <name evidence="7" type="ORF">UCDDA912_g08901</name>
</gene>
<dbReference type="GO" id="GO:0030833">
    <property type="term" value="P:regulation of actin filament polymerization"/>
    <property type="evidence" value="ECO:0007669"/>
    <property type="project" value="TreeGrafter"/>
</dbReference>
<dbReference type="InterPro" id="IPR029006">
    <property type="entry name" value="ADF-H/Gelsolin-like_dom_sf"/>
</dbReference>
<comment type="subcellular location">
    <subcellularLocation>
        <location evidence="1">Cytoplasm</location>
        <location evidence="1">Cytoskeleton</location>
    </subcellularLocation>
</comment>
<comment type="caution">
    <text evidence="7">The sequence shown here is derived from an EMBL/GenBank/DDBJ whole genome shotgun (WGS) entry which is preliminary data.</text>
</comment>
<dbReference type="PANTHER" id="PTHR10829">
    <property type="entry name" value="CORTACTIN AND DREBRIN"/>
    <property type="match status" value="1"/>
</dbReference>
<evidence type="ECO:0000259" key="6">
    <source>
        <dbReference type="PROSITE" id="PS51263"/>
    </source>
</evidence>
<dbReference type="GO" id="GO:0005884">
    <property type="term" value="C:actin filament"/>
    <property type="evidence" value="ECO:0007669"/>
    <property type="project" value="TreeGrafter"/>
</dbReference>
<dbReference type="STRING" id="1214573.A0A0G2H7I3"/>
<dbReference type="InterPro" id="IPR002108">
    <property type="entry name" value="ADF-H"/>
</dbReference>
<dbReference type="PANTHER" id="PTHR10829:SF56">
    <property type="entry name" value="ADF-H DOMAIN-CONTAINING PROTEIN"/>
    <property type="match status" value="1"/>
</dbReference>
<evidence type="ECO:0000256" key="4">
    <source>
        <dbReference type="ARBA" id="ARBA00023212"/>
    </source>
</evidence>
<evidence type="ECO:0000256" key="1">
    <source>
        <dbReference type="ARBA" id="ARBA00004245"/>
    </source>
</evidence>
<dbReference type="OrthoDB" id="20822at2759"/>
<evidence type="ECO:0000256" key="5">
    <source>
        <dbReference type="ARBA" id="ARBA00038052"/>
    </source>
</evidence>